<dbReference type="GO" id="GO:0001732">
    <property type="term" value="P:formation of cytoplasmic translation initiation complex"/>
    <property type="evidence" value="ECO:0007669"/>
    <property type="project" value="UniProtKB-UniRule"/>
</dbReference>
<comment type="function">
    <text evidence="6">Component of the eukaryotic translation initiation factor 3 (eIF-3) complex, which is involved in protein synthesis of a specialized repertoire of mRNAs and, together with other initiation factors, stimulates binding of mRNA and methionyl-tRNAi to the 40S ribosome. The eIF-3 complex specifically targets and initiates translation of a subset of mRNAs involved in cell proliferation.</text>
</comment>
<evidence type="ECO:0000313" key="10">
    <source>
        <dbReference type="EMBL" id="KAK1643798.1"/>
    </source>
</evidence>
<dbReference type="InterPro" id="IPR027516">
    <property type="entry name" value="EIF3C"/>
</dbReference>
<name>A0AAD8S2M4_LOLMU</name>
<dbReference type="GO" id="GO:0033290">
    <property type="term" value="C:eukaryotic 48S preinitiation complex"/>
    <property type="evidence" value="ECO:0007669"/>
    <property type="project" value="UniProtKB-UniRule"/>
</dbReference>
<keyword evidence="3" id="KW-0597">Phosphoprotein</keyword>
<feature type="region of interest" description="Disordered" evidence="8">
    <location>
        <begin position="357"/>
        <end position="409"/>
    </location>
</feature>
<comment type="similarity">
    <text evidence="6">Belongs to the eIF-3 subunit C family.</text>
</comment>
<feature type="compositionally biased region" description="Gly residues" evidence="8">
    <location>
        <begin position="1037"/>
        <end position="1057"/>
    </location>
</feature>
<evidence type="ECO:0000256" key="7">
    <source>
        <dbReference type="SAM" id="Coils"/>
    </source>
</evidence>
<comment type="caution">
    <text evidence="10">The sequence shown here is derived from an EMBL/GenBank/DDBJ whole genome shotgun (WGS) entry which is preliminary data.</text>
</comment>
<feature type="compositionally biased region" description="Polar residues" evidence="8">
    <location>
        <begin position="91"/>
        <end position="105"/>
    </location>
</feature>
<proteinExistence type="inferred from homology"/>
<evidence type="ECO:0000256" key="1">
    <source>
        <dbReference type="ARBA" id="ARBA00022490"/>
    </source>
</evidence>
<feature type="region of interest" description="Disordered" evidence="8">
    <location>
        <begin position="91"/>
        <end position="116"/>
    </location>
</feature>
<keyword evidence="4 6" id="KW-0648">Protein biosynthesis</keyword>
<dbReference type="PANTHER" id="PTHR13937:SF0">
    <property type="entry name" value="EUKARYOTIC TRANSLATION INITIATION FACTOR 3 SUBUNIT C-RELATED"/>
    <property type="match status" value="1"/>
</dbReference>
<comment type="subunit">
    <text evidence="6">Component of the eukaryotic translation initiation factor 3 (eIF-3) complex.</text>
</comment>
<dbReference type="GO" id="GO:0005852">
    <property type="term" value="C:eukaryotic translation initiation factor 3 complex"/>
    <property type="evidence" value="ECO:0007669"/>
    <property type="project" value="UniProtKB-UniRule"/>
</dbReference>
<dbReference type="InterPro" id="IPR036390">
    <property type="entry name" value="WH_DNA-bd_sf"/>
</dbReference>
<organism evidence="10 11">
    <name type="scientific">Lolium multiflorum</name>
    <name type="common">Italian ryegrass</name>
    <name type="synonym">Lolium perenne subsp. multiflorum</name>
    <dbReference type="NCBI Taxonomy" id="4521"/>
    <lineage>
        <taxon>Eukaryota</taxon>
        <taxon>Viridiplantae</taxon>
        <taxon>Streptophyta</taxon>
        <taxon>Embryophyta</taxon>
        <taxon>Tracheophyta</taxon>
        <taxon>Spermatophyta</taxon>
        <taxon>Magnoliopsida</taxon>
        <taxon>Liliopsida</taxon>
        <taxon>Poales</taxon>
        <taxon>Poaceae</taxon>
        <taxon>BOP clade</taxon>
        <taxon>Pooideae</taxon>
        <taxon>Poodae</taxon>
        <taxon>Poeae</taxon>
        <taxon>Poeae Chloroplast Group 2 (Poeae type)</taxon>
        <taxon>Loliodinae</taxon>
        <taxon>Loliinae</taxon>
        <taxon>Lolium</taxon>
    </lineage>
</organism>
<dbReference type="HAMAP" id="MF_03002">
    <property type="entry name" value="eIF3c"/>
    <property type="match status" value="1"/>
</dbReference>
<evidence type="ECO:0000256" key="2">
    <source>
        <dbReference type="ARBA" id="ARBA00022540"/>
    </source>
</evidence>
<feature type="compositionally biased region" description="Gly residues" evidence="8">
    <location>
        <begin position="1070"/>
        <end position="1079"/>
    </location>
</feature>
<keyword evidence="11" id="KW-1185">Reference proteome</keyword>
<dbReference type="Pfam" id="PF05470">
    <property type="entry name" value="eIF-3c_N"/>
    <property type="match status" value="1"/>
</dbReference>
<dbReference type="PANTHER" id="PTHR13937">
    <property type="entry name" value="EUKARYOTIC TRANSLATION INITATION FACTOR 3, SUBUNIT 8 EIF3S8 -RELATED"/>
    <property type="match status" value="1"/>
</dbReference>
<gene>
    <name evidence="10" type="ORF">QYE76_061603</name>
</gene>
<evidence type="ECO:0000313" key="11">
    <source>
        <dbReference type="Proteomes" id="UP001231189"/>
    </source>
</evidence>
<feature type="domain" description="PCI" evidence="9">
    <location>
        <begin position="803"/>
        <end position="974"/>
    </location>
</feature>
<evidence type="ECO:0000256" key="6">
    <source>
        <dbReference type="HAMAP-Rule" id="MF_03002"/>
    </source>
</evidence>
<dbReference type="InterPro" id="IPR008905">
    <property type="entry name" value="EIF3C_N_dom"/>
</dbReference>
<evidence type="ECO:0000259" key="9">
    <source>
        <dbReference type="PROSITE" id="PS50250"/>
    </source>
</evidence>
<feature type="compositionally biased region" description="Basic and acidic residues" evidence="8">
    <location>
        <begin position="384"/>
        <end position="393"/>
    </location>
</feature>
<feature type="compositionally biased region" description="Basic and acidic residues" evidence="8">
    <location>
        <begin position="205"/>
        <end position="218"/>
    </location>
</feature>
<comment type="subcellular location">
    <subcellularLocation>
        <location evidence="6">Cytoplasm</location>
    </subcellularLocation>
</comment>
<dbReference type="GO" id="GO:0031369">
    <property type="term" value="F:translation initiation factor binding"/>
    <property type="evidence" value="ECO:0007669"/>
    <property type="project" value="InterPro"/>
</dbReference>
<comment type="function">
    <text evidence="5">Component of the eukaryotic translation initiation factor 3 (eIF-3) complex, which is required for several steps in the initiation of protein synthesis. The eIF-3 complex associates with the 40S ribosome and facilitates the recruitment of eIF-1, eIF-1A, eIF-2:GTP:methionyl-tRNAi and eIF-5 to form the 43S pre-initiation complex (43S PIC). The eIF-3 complex stimulates mRNA recruitment to the 43S PIC and scanning of the mRNA for AUG recognition. The eIF-3 complex is also required for disassembly and recycling of post-termination ribosomal complexes and subsequently prevents premature joining of the 40S and 60S ribosomal subunits prior to initiation. The eIF-3 complex specifically targets and initiates translation of a subset of mRNAs involved in cell proliferation, including cell cycling, differentiation and apoptosis, and uses different modes of RNA stem-loop binding to exert either translational activation or repression.</text>
</comment>
<accession>A0AAD8S2M4</accession>
<dbReference type="FunFam" id="1.10.10.10:FF:000461">
    <property type="entry name" value="Eukaryotic translation initiation factor 3 subunit C"/>
    <property type="match status" value="1"/>
</dbReference>
<dbReference type="PROSITE" id="PS50250">
    <property type="entry name" value="PCI"/>
    <property type="match status" value="1"/>
</dbReference>
<keyword evidence="7" id="KW-0175">Coiled coil</keyword>
<reference evidence="10" key="1">
    <citation type="submission" date="2023-07" db="EMBL/GenBank/DDBJ databases">
        <title>A chromosome-level genome assembly of Lolium multiflorum.</title>
        <authorList>
            <person name="Chen Y."/>
            <person name="Copetti D."/>
            <person name="Kolliker R."/>
            <person name="Studer B."/>
        </authorList>
    </citation>
    <scope>NUCLEOTIDE SEQUENCE</scope>
    <source>
        <strain evidence="10">02402/16</strain>
        <tissue evidence="10">Leaf</tissue>
    </source>
</reference>
<feature type="coiled-coil region" evidence="7">
    <location>
        <begin position="326"/>
        <end position="353"/>
    </location>
</feature>
<feature type="region of interest" description="Disordered" evidence="8">
    <location>
        <begin position="139"/>
        <end position="160"/>
    </location>
</feature>
<sequence>MQGDERLPCPEALIWAAAFFKAGTSDSRTRSLHGSRQHVSGSAIAQLPSPCYSKQIQTPHRPSPPKAQRAANETYSTRLRSLRTLFHSDPISLSKNSLSGKKISNPNPKPLHLQPPLLPPRLLPARRRPPVASVLVRVPQPRRPTPPFSARSEPAPIDRRDCKARALNLVEGDKKATAMASRFWGQGDSDSDDDLEEIESEQGSDDEKSEAGDGERGGAAKNRYLNDLDSDDSDTEKTRVIRSLKDKRNDEMKATADQMRNAVKINDWVSLHESFDKLNKQLEKVVRVNESTKIPNIYITTLVLLDDFVADTFAKKDTKKMSSSNSKALNAVKQKLRKNNRQYEDLIKKCRENPASFEEDVAGEEDPDSGESSDSDGEVVDPDNMPRSESDESGKEDDEGEEGGAWEKKLSKKDKIMDKQFLKAPSEITWDIVDKKLKEIVASRGKKGTGRIERVEQLTFLTRVAKTPAQKLEILFHVISAQFDVNPSLLGHMPTNVWKKCVDNMLLVLDILQQYPNIVVDTSVEPDEKETQKGADYDGTIHVTGDLVAFLERIDSDFIKSLQGSDPYTKDYVQRLRDEPLFLVVAQNVQDYQERVGNFKAAAKVALRHVELVYYKPQEVYDSMRKLAEQTEVSMDIGDTEAGEEHQAADDNKGPPPFVVIPEVVPRKPTFPQSNRALMDDLMSLIYKYGDERTKARAMLCHIYHYAISDEFSVARDMLLMSRLQDGVQLMDIPSQVLFNRAMAQLGLCAFRAGLIAEAHSCLSELYSTGRVKELLAQGVQHSRYHEKTPEQERIERRRMMPYHMHINLEHLEATHLVCAMLIEVPNMAASTFDKRRPMSKTFRRLLEMSERQTFVGPPETVRDHVLAATRALIKGDHEKAFSIINSLDTWKLLRNKDHILEMLKLKIKEEALRTYLFSYPSCYDSLSLDQLTTMFDLSEQEVHGIVSKMMMHEELHASWDQLTSCIIFHNVDQTRLQGLLFQMADRISVLVESNERAYEARTGAALEGLPTKRRGDGQDSSGLGKWQENFVSSQGGRRGGGRFGFAGRGSGRGGGYQNDRSQNDRSGQGNRGGYGGVGVSRFQDGRARAQSGRGDGSARMMVRERRYYYSTFQ</sequence>
<keyword evidence="1 6" id="KW-0963">Cytoplasm</keyword>
<dbReference type="Proteomes" id="UP001231189">
    <property type="component" value="Unassembled WGS sequence"/>
</dbReference>
<feature type="region of interest" description="Disordered" evidence="8">
    <location>
        <begin position="26"/>
        <end position="72"/>
    </location>
</feature>
<keyword evidence="2 6" id="KW-0396">Initiation factor</keyword>
<feature type="compositionally biased region" description="Acidic residues" evidence="8">
    <location>
        <begin position="357"/>
        <end position="381"/>
    </location>
</feature>
<evidence type="ECO:0000256" key="3">
    <source>
        <dbReference type="ARBA" id="ARBA00022553"/>
    </source>
</evidence>
<dbReference type="AlphaFoldDB" id="A0AAD8S2M4"/>
<dbReference type="InterPro" id="IPR000717">
    <property type="entry name" value="PCI_dom"/>
</dbReference>
<dbReference type="GO" id="GO:0016282">
    <property type="term" value="C:eukaryotic 43S preinitiation complex"/>
    <property type="evidence" value="ECO:0007669"/>
    <property type="project" value="UniProtKB-UniRule"/>
</dbReference>
<feature type="region of interest" description="Disordered" evidence="8">
    <location>
        <begin position="1009"/>
        <end position="1099"/>
    </location>
</feature>
<dbReference type="SMART" id="SM00088">
    <property type="entry name" value="PINT"/>
    <property type="match status" value="1"/>
</dbReference>
<evidence type="ECO:0000256" key="5">
    <source>
        <dbReference type="ARBA" id="ARBA00057041"/>
    </source>
</evidence>
<dbReference type="GO" id="GO:0003743">
    <property type="term" value="F:translation initiation factor activity"/>
    <property type="evidence" value="ECO:0007669"/>
    <property type="project" value="UniProtKB-UniRule"/>
</dbReference>
<dbReference type="SUPFAM" id="SSF46785">
    <property type="entry name" value="Winged helix' DNA-binding domain"/>
    <property type="match status" value="1"/>
</dbReference>
<evidence type="ECO:0000256" key="8">
    <source>
        <dbReference type="SAM" id="MobiDB-lite"/>
    </source>
</evidence>
<dbReference type="Pfam" id="PF01399">
    <property type="entry name" value="PCI"/>
    <property type="match status" value="1"/>
</dbReference>
<dbReference type="GO" id="GO:0003723">
    <property type="term" value="F:RNA binding"/>
    <property type="evidence" value="ECO:0007669"/>
    <property type="project" value="InterPro"/>
</dbReference>
<feature type="compositionally biased region" description="Acidic residues" evidence="8">
    <location>
        <begin position="189"/>
        <end position="204"/>
    </location>
</feature>
<evidence type="ECO:0000256" key="4">
    <source>
        <dbReference type="ARBA" id="ARBA00022917"/>
    </source>
</evidence>
<protein>
    <recommendedName>
        <fullName evidence="6">Eukaryotic translation initiation factor 3 subunit C</fullName>
        <shortName evidence="6">eIF3c</shortName>
    </recommendedName>
    <alternativeName>
        <fullName evidence="6">Eukaryotic translation initiation factor 3 subunit 8</fullName>
    </alternativeName>
    <alternativeName>
        <fullName evidence="6">eIF3 p110</fullName>
    </alternativeName>
</protein>
<feature type="compositionally biased region" description="Acidic residues" evidence="8">
    <location>
        <begin position="394"/>
        <end position="404"/>
    </location>
</feature>
<feature type="region of interest" description="Disordered" evidence="8">
    <location>
        <begin position="180"/>
        <end position="238"/>
    </location>
</feature>
<dbReference type="EMBL" id="JAUUTY010000004">
    <property type="protein sequence ID" value="KAK1643798.1"/>
    <property type="molecule type" value="Genomic_DNA"/>
</dbReference>